<gene>
    <name evidence="1" type="ORF">KIN20_026809</name>
</gene>
<dbReference type="Proteomes" id="UP001196413">
    <property type="component" value="Unassembled WGS sequence"/>
</dbReference>
<sequence>MVVQSLIKKTTQMVHDLREQTASQRFEDLGQKMLQVARAAPGCRQPQQPVRSRSVIRTVV</sequence>
<proteinExistence type="predicted"/>
<reference evidence="1" key="1">
    <citation type="submission" date="2021-06" db="EMBL/GenBank/DDBJ databases">
        <title>Parelaphostrongylus tenuis whole genome reference sequence.</title>
        <authorList>
            <person name="Garwood T.J."/>
            <person name="Larsen P.A."/>
            <person name="Fountain-Jones N.M."/>
            <person name="Garbe J.R."/>
            <person name="Macchietto M.G."/>
            <person name="Kania S.A."/>
            <person name="Gerhold R.W."/>
            <person name="Richards J.E."/>
            <person name="Wolf T.M."/>
        </authorList>
    </citation>
    <scope>NUCLEOTIDE SEQUENCE</scope>
    <source>
        <strain evidence="1">MNPRO001-30</strain>
        <tissue evidence="1">Meninges</tissue>
    </source>
</reference>
<evidence type="ECO:0000313" key="2">
    <source>
        <dbReference type="Proteomes" id="UP001196413"/>
    </source>
</evidence>
<protein>
    <submittedName>
        <fullName evidence="1">Uncharacterized protein</fullName>
    </submittedName>
</protein>
<evidence type="ECO:0000313" key="1">
    <source>
        <dbReference type="EMBL" id="KAJ1366209.1"/>
    </source>
</evidence>
<dbReference type="EMBL" id="JAHQIW010005486">
    <property type="protein sequence ID" value="KAJ1366209.1"/>
    <property type="molecule type" value="Genomic_DNA"/>
</dbReference>
<keyword evidence="2" id="KW-1185">Reference proteome</keyword>
<organism evidence="1 2">
    <name type="scientific">Parelaphostrongylus tenuis</name>
    <name type="common">Meningeal worm</name>
    <dbReference type="NCBI Taxonomy" id="148309"/>
    <lineage>
        <taxon>Eukaryota</taxon>
        <taxon>Metazoa</taxon>
        <taxon>Ecdysozoa</taxon>
        <taxon>Nematoda</taxon>
        <taxon>Chromadorea</taxon>
        <taxon>Rhabditida</taxon>
        <taxon>Rhabditina</taxon>
        <taxon>Rhabditomorpha</taxon>
        <taxon>Strongyloidea</taxon>
        <taxon>Metastrongylidae</taxon>
        <taxon>Parelaphostrongylus</taxon>
    </lineage>
</organism>
<name>A0AAD5QYQ6_PARTN</name>
<dbReference type="AlphaFoldDB" id="A0AAD5QYQ6"/>
<accession>A0AAD5QYQ6</accession>
<comment type="caution">
    <text evidence="1">The sequence shown here is derived from an EMBL/GenBank/DDBJ whole genome shotgun (WGS) entry which is preliminary data.</text>
</comment>